<feature type="region of interest" description="Disordered" evidence="12">
    <location>
        <begin position="118"/>
        <end position="151"/>
    </location>
</feature>
<feature type="transmembrane region" description="Helical" evidence="11">
    <location>
        <begin position="412"/>
        <end position="435"/>
    </location>
</feature>
<evidence type="ECO:0000256" key="6">
    <source>
        <dbReference type="ARBA" id="ARBA00023065"/>
    </source>
</evidence>
<dbReference type="CDD" id="cd04591">
    <property type="entry name" value="CBS_pair_voltage-gated_CLC_euk_bac"/>
    <property type="match status" value="1"/>
</dbReference>
<dbReference type="HOGENOM" id="CLU_295345_0_0_1"/>
<comment type="caution">
    <text evidence="11">Lacks conserved residue(s) required for the propagation of feature annotation.</text>
</comment>
<dbReference type="Pfam" id="PF00654">
    <property type="entry name" value="Voltage_CLC"/>
    <property type="match status" value="1"/>
</dbReference>
<dbReference type="GO" id="GO:0016020">
    <property type="term" value="C:membrane"/>
    <property type="evidence" value="ECO:0007669"/>
    <property type="project" value="UniProtKB-SubCell"/>
</dbReference>
<dbReference type="InterPro" id="IPR051280">
    <property type="entry name" value="Cl-channel/antiporter"/>
</dbReference>
<accession>A0A0D3HXW9</accession>
<comment type="similarity">
    <text evidence="11">Belongs to the chloride channel (TC 2.A.49) family.</text>
</comment>
<evidence type="ECO:0000256" key="12">
    <source>
        <dbReference type="SAM" id="MobiDB-lite"/>
    </source>
</evidence>
<dbReference type="SUPFAM" id="SSF81340">
    <property type="entry name" value="Clc chloride channel"/>
    <property type="match status" value="1"/>
</dbReference>
<reference evidence="15" key="1">
    <citation type="journal article" date="2013" name="Nature">
        <title>Pan genome of the phytoplankton Emiliania underpins its global distribution.</title>
        <authorList>
            <person name="Read B.A."/>
            <person name="Kegel J."/>
            <person name="Klute M.J."/>
            <person name="Kuo A."/>
            <person name="Lefebvre S.C."/>
            <person name="Maumus F."/>
            <person name="Mayer C."/>
            <person name="Miller J."/>
            <person name="Monier A."/>
            <person name="Salamov A."/>
            <person name="Young J."/>
            <person name="Aguilar M."/>
            <person name="Claverie J.M."/>
            <person name="Frickenhaus S."/>
            <person name="Gonzalez K."/>
            <person name="Herman E.K."/>
            <person name="Lin Y.C."/>
            <person name="Napier J."/>
            <person name="Ogata H."/>
            <person name="Sarno A.F."/>
            <person name="Shmutz J."/>
            <person name="Schroeder D."/>
            <person name="de Vargas C."/>
            <person name="Verret F."/>
            <person name="von Dassow P."/>
            <person name="Valentin K."/>
            <person name="Van de Peer Y."/>
            <person name="Wheeler G."/>
            <person name="Dacks J.B."/>
            <person name="Delwiche C.F."/>
            <person name="Dyhrman S.T."/>
            <person name="Glockner G."/>
            <person name="John U."/>
            <person name="Richards T."/>
            <person name="Worden A.Z."/>
            <person name="Zhang X."/>
            <person name="Grigoriev I.V."/>
            <person name="Allen A.E."/>
            <person name="Bidle K."/>
            <person name="Borodovsky M."/>
            <person name="Bowler C."/>
            <person name="Brownlee C."/>
            <person name="Cock J.M."/>
            <person name="Elias M."/>
            <person name="Gladyshev V.N."/>
            <person name="Groth M."/>
            <person name="Guda C."/>
            <person name="Hadaegh A."/>
            <person name="Iglesias-Rodriguez M.D."/>
            <person name="Jenkins J."/>
            <person name="Jones B.M."/>
            <person name="Lawson T."/>
            <person name="Leese F."/>
            <person name="Lindquist E."/>
            <person name="Lobanov A."/>
            <person name="Lomsadze A."/>
            <person name="Malik S.B."/>
            <person name="Marsh M.E."/>
            <person name="Mackinder L."/>
            <person name="Mock T."/>
            <person name="Mueller-Roeber B."/>
            <person name="Pagarete A."/>
            <person name="Parker M."/>
            <person name="Probert I."/>
            <person name="Quesneville H."/>
            <person name="Raines C."/>
            <person name="Rensing S.A."/>
            <person name="Riano-Pachon D.M."/>
            <person name="Richier S."/>
            <person name="Rokitta S."/>
            <person name="Shiraiwa Y."/>
            <person name="Soanes D.M."/>
            <person name="van der Giezen M."/>
            <person name="Wahlund T.M."/>
            <person name="Williams B."/>
            <person name="Wilson W."/>
            <person name="Wolfe G."/>
            <person name="Wurch L.L."/>
        </authorList>
    </citation>
    <scope>NUCLEOTIDE SEQUENCE</scope>
</reference>
<dbReference type="PANTHER" id="PTHR11689:SF136">
    <property type="entry name" value="H(+)_CL(-) EXCHANGE TRANSPORTER 7"/>
    <property type="match status" value="1"/>
</dbReference>
<dbReference type="AlphaFoldDB" id="A0A0D3HXW9"/>
<dbReference type="SMART" id="SM00116">
    <property type="entry name" value="CBS"/>
    <property type="match status" value="2"/>
</dbReference>
<dbReference type="KEGG" id="ehx:EMIHUDRAFT_221620"/>
<evidence type="ECO:0000313" key="15">
    <source>
        <dbReference type="Proteomes" id="UP000013827"/>
    </source>
</evidence>
<dbReference type="Gene3D" id="1.10.3080.10">
    <property type="entry name" value="Clc chloride channel"/>
    <property type="match status" value="1"/>
</dbReference>
<reference evidence="14" key="2">
    <citation type="submission" date="2024-10" db="UniProtKB">
        <authorList>
            <consortium name="EnsemblProtists"/>
        </authorList>
    </citation>
    <scope>IDENTIFICATION</scope>
</reference>
<evidence type="ECO:0000256" key="8">
    <source>
        <dbReference type="ARBA" id="ARBA00023136"/>
    </source>
</evidence>
<dbReference type="RefSeq" id="XP_005756283.1">
    <property type="nucleotide sequence ID" value="XM_005756226.1"/>
</dbReference>
<dbReference type="GeneID" id="17250045"/>
<sequence>MIIGTALVAPLPLDAAADSSPLTQTPSAEPVAATLVPVELQASPLLAPFANLRELRLADRGGPSRSSTPPPPQSNSASSSEAIRADATIISYEEEQQELERRAEYRIAHHKLSVLERLDRVRRGQHSRSMAHDSPSSPRAPDDDDVDTTDEPPLLVARRRSLGGDAMAHADAGRRRAAASDSGGATLCEIDAAANFAAAPRCEEPRIRVGSFERESSQFESLQFEDEESKVHLELRADDSESSGFALVLVSFALTLAIGFILGSISTLITLTESWIYEGRKQLVERVMWPCGQACAETEARPTAAFFAYLGVNLGLVLAAALLTTLAPRAAMSGLPPLKAYLNGTRVNDLLSVRTLIAKVVGITLIVSTGLPLGREGPMVHTGAIVAATLSRLRVRPMPRLLLGLPSRQRTWIGMGCAAGVAAAFNAPLGGILYAFEEVCSHWSASLTWRSFFCVVIAAYTFNTFIRLYVDGSDGIAEGQPGDTAVVNQALITDSFIIGLDAEGSHNYGYSDFGWLVVIGIVGGIVGSLYTRAVIFGVSSRIRLLGGRPRLKVLDALLWSTIAFCTFYWAGAFSDCTACPPESSCYGGGTNATATDRMLQELPATSRGRRLAGAGGGLVFVQHWCEEGEYNELATLFLSPQEGLIKHLLQRTEVEVTPSALGILLALYTVIAVLVFGIAVPAGNFIPALTIGAAMGRLLGEVFPDDSDPGRFALMGAAAVLCGVTRMTITLAAILVEVTHDVGALLPLMFTLAVSKISADLLAPSFDDGMMHAQRLPFLEEEPPHELALLTARDVMSDKVIVLREVERVGDLLAVLRRCRHSGFPVVDTGRSNQCTFFSGLILRRHLLFLISSRAWEYEVLGLAVPINDKLAFVASGSGNAAGEDAPVSSLHISDEDRDQLLDLRPFMDPCPFLANELMPLHRVYRLFGGLGLRHLPVVDCREQVVGMITRKDVLPDIIEERVLAKSQARQPMLDTTSFPDDSCGELYGGGEHGKPLQTSEPGGGLPTSPAFPEPATGAHHDSTY</sequence>
<keyword evidence="15" id="KW-1185">Reference proteome</keyword>
<feature type="transmembrane region" description="Helical" evidence="11">
    <location>
        <begin position="712"/>
        <end position="736"/>
    </location>
</feature>
<keyword evidence="5 11" id="KW-1133">Transmembrane helix</keyword>
<keyword evidence="8 11" id="KW-0472">Membrane</keyword>
<dbReference type="eggNOG" id="KOG0474">
    <property type="taxonomic scope" value="Eukaryota"/>
</dbReference>
<dbReference type="InterPro" id="IPR001807">
    <property type="entry name" value="ClC"/>
</dbReference>
<evidence type="ECO:0000256" key="4">
    <source>
        <dbReference type="ARBA" id="ARBA00022737"/>
    </source>
</evidence>
<dbReference type="InterPro" id="IPR000644">
    <property type="entry name" value="CBS_dom"/>
</dbReference>
<dbReference type="STRING" id="2903.R1D569"/>
<comment type="subcellular location">
    <subcellularLocation>
        <location evidence="1 11">Membrane</location>
        <topology evidence="1 11">Multi-pass membrane protein</topology>
    </subcellularLocation>
</comment>
<dbReference type="InterPro" id="IPR046342">
    <property type="entry name" value="CBS_dom_sf"/>
</dbReference>
<protein>
    <recommendedName>
        <fullName evidence="11">Chloride channel protein</fullName>
    </recommendedName>
</protein>
<dbReference type="PROSITE" id="PS51371">
    <property type="entry name" value="CBS"/>
    <property type="match status" value="2"/>
</dbReference>
<keyword evidence="2 11" id="KW-0813">Transport</keyword>
<evidence type="ECO:0000256" key="1">
    <source>
        <dbReference type="ARBA" id="ARBA00004141"/>
    </source>
</evidence>
<feature type="transmembrane region" description="Helical" evidence="11">
    <location>
        <begin position="665"/>
        <end position="691"/>
    </location>
</feature>
<evidence type="ECO:0000256" key="10">
    <source>
        <dbReference type="PROSITE-ProRule" id="PRU00703"/>
    </source>
</evidence>
<feature type="domain" description="CBS" evidence="13">
    <location>
        <begin position="796"/>
        <end position="860"/>
    </location>
</feature>
<organism evidence="14 15">
    <name type="scientific">Emiliania huxleyi (strain CCMP1516)</name>
    <dbReference type="NCBI Taxonomy" id="280463"/>
    <lineage>
        <taxon>Eukaryota</taxon>
        <taxon>Haptista</taxon>
        <taxon>Haptophyta</taxon>
        <taxon>Prymnesiophyceae</taxon>
        <taxon>Isochrysidales</taxon>
        <taxon>Noelaerhabdaceae</taxon>
        <taxon>Emiliania</taxon>
    </lineage>
</organism>
<feature type="transmembrane region" description="Helical" evidence="11">
    <location>
        <begin position="447"/>
        <end position="470"/>
    </location>
</feature>
<proteinExistence type="inferred from homology"/>
<evidence type="ECO:0000256" key="2">
    <source>
        <dbReference type="ARBA" id="ARBA00022448"/>
    </source>
</evidence>
<feature type="transmembrane region" description="Helical" evidence="11">
    <location>
        <begin position="306"/>
        <end position="327"/>
    </location>
</feature>
<dbReference type="Gene3D" id="3.10.580.10">
    <property type="entry name" value="CBS-domain"/>
    <property type="match status" value="1"/>
</dbReference>
<dbReference type="SUPFAM" id="SSF54631">
    <property type="entry name" value="CBS-domain pair"/>
    <property type="match status" value="1"/>
</dbReference>
<dbReference type="EnsemblProtists" id="EOD03854">
    <property type="protein sequence ID" value="EOD03854"/>
    <property type="gene ID" value="EMIHUDRAFT_221620"/>
</dbReference>
<feature type="transmembrane region" description="Helical" evidence="11">
    <location>
        <begin position="513"/>
        <end position="535"/>
    </location>
</feature>
<keyword evidence="9 11" id="KW-0868">Chloride</keyword>
<dbReference type="GO" id="GO:0005254">
    <property type="term" value="F:chloride channel activity"/>
    <property type="evidence" value="ECO:0007669"/>
    <property type="project" value="UniProtKB-UniRule"/>
</dbReference>
<dbReference type="PaxDb" id="2903-EOD03854"/>
<feature type="domain" description="CBS" evidence="13">
    <location>
        <begin position="908"/>
        <end position="964"/>
    </location>
</feature>
<dbReference type="PANTHER" id="PTHR11689">
    <property type="entry name" value="CHLORIDE CHANNEL PROTEIN CLC FAMILY MEMBER"/>
    <property type="match status" value="1"/>
</dbReference>
<keyword evidence="6 11" id="KW-0406">Ion transport</keyword>
<name>A0A0D3HXW9_EMIH1</name>
<dbReference type="OMA" id="TEDWEVQ"/>
<dbReference type="Pfam" id="PF00571">
    <property type="entry name" value="CBS"/>
    <property type="match status" value="2"/>
</dbReference>
<dbReference type="InterPro" id="IPR014743">
    <property type="entry name" value="Cl-channel_core"/>
</dbReference>
<keyword evidence="7 10" id="KW-0129">CBS domain</keyword>
<dbReference type="PRINTS" id="PR00762">
    <property type="entry name" value="CLCHANNEL"/>
</dbReference>
<feature type="region of interest" description="Disordered" evidence="12">
    <location>
        <begin position="59"/>
        <end position="83"/>
    </location>
</feature>
<evidence type="ECO:0000256" key="11">
    <source>
        <dbReference type="RuleBase" id="RU361221"/>
    </source>
</evidence>
<evidence type="ECO:0000256" key="3">
    <source>
        <dbReference type="ARBA" id="ARBA00022692"/>
    </source>
</evidence>
<dbReference type="Proteomes" id="UP000013827">
    <property type="component" value="Unassembled WGS sequence"/>
</dbReference>
<evidence type="ECO:0000256" key="9">
    <source>
        <dbReference type="ARBA" id="ARBA00023214"/>
    </source>
</evidence>
<evidence type="ECO:0000313" key="14">
    <source>
        <dbReference type="EnsemblProtists" id="EOD03854"/>
    </source>
</evidence>
<keyword evidence="3 11" id="KW-0812">Transmembrane</keyword>
<feature type="transmembrane region" description="Helical" evidence="11">
    <location>
        <begin position="742"/>
        <end position="763"/>
    </location>
</feature>
<evidence type="ECO:0000256" key="7">
    <source>
        <dbReference type="ARBA" id="ARBA00023122"/>
    </source>
</evidence>
<feature type="transmembrane region" description="Helical" evidence="11">
    <location>
        <begin position="245"/>
        <end position="271"/>
    </location>
</feature>
<evidence type="ECO:0000256" key="5">
    <source>
        <dbReference type="ARBA" id="ARBA00022989"/>
    </source>
</evidence>
<evidence type="ECO:0000259" key="13">
    <source>
        <dbReference type="PROSITE" id="PS51371"/>
    </source>
</evidence>
<feature type="region of interest" description="Disordered" evidence="12">
    <location>
        <begin position="984"/>
        <end position="1025"/>
    </location>
</feature>
<keyword evidence="4" id="KW-0677">Repeat</keyword>